<sequence length="414" mass="44072">MITGFGNNVVSSLASDITATQTIFAVKPGSGEQFAKLLTTDIANPDSLHRIYAKLTLTDAQQTVFEICHLMAVSQDALTVIRGQEGTRAKGWSLNDAVANFATRGSEQNYVQIEQLQAGDFTTASAGGTANALTVSLPSTYFNNSATDWQLKTPLIITPTAANTGSATLQVTLSGIVLGIFPLYKGNRRELDSGDLVSGVPFCCLLDQSKEFFNVINPTALYHYSVDQMYPVGIVTWFAQNKNPNLLFPGTSWVYIGENRTIRLARADGADIMTTGGADAVTLASGNLPAHSHSFSANTSSFDYGTKTSSSFDYGTKTTNSAGAHTHNAWQFTLDGAVQSYRISLHDRWFGNNVAATNSAGAHTHTVAIGAHTHTTGIGAHAHSVSGTTENTGGDSAFSVVNTFVKLMGWYRSA</sequence>
<protein>
    <submittedName>
        <fullName evidence="2">Microcystin-dependent protein</fullName>
    </submittedName>
</protein>
<evidence type="ECO:0000313" key="2">
    <source>
        <dbReference type="EMBL" id="MBP2171018.1"/>
    </source>
</evidence>
<reference evidence="3" key="1">
    <citation type="submission" date="2023-07" db="EMBL/GenBank/DDBJ databases">
        <title>Genome mining of underrepresented organisms for secondary metabolites.</title>
        <authorList>
            <person name="D'Agostino P.M."/>
        </authorList>
    </citation>
    <scope>NUCLEOTIDE SEQUENCE [LARGE SCALE GENOMIC DNA]</scope>
    <source>
        <strain evidence="3">WS4403</strain>
    </source>
</reference>
<dbReference type="EMBL" id="JAGGMQ010000001">
    <property type="protein sequence ID" value="MBP2171018.1"/>
    <property type="molecule type" value="Genomic_DNA"/>
</dbReference>
<proteinExistence type="predicted"/>
<comment type="caution">
    <text evidence="2">The sequence shown here is derived from an EMBL/GenBank/DDBJ whole genome shotgun (WGS) entry which is preliminary data.</text>
</comment>
<dbReference type="InterPro" id="IPR051934">
    <property type="entry name" value="Phage_Tail_Fiber_Structural"/>
</dbReference>
<organism evidence="2 3">
    <name type="scientific">Winslowiella toletana</name>
    <dbReference type="NCBI Taxonomy" id="92490"/>
    <lineage>
        <taxon>Bacteria</taxon>
        <taxon>Pseudomonadati</taxon>
        <taxon>Pseudomonadota</taxon>
        <taxon>Gammaproteobacteria</taxon>
        <taxon>Enterobacterales</taxon>
        <taxon>Erwiniaceae</taxon>
        <taxon>Winslowiella</taxon>
    </lineage>
</organism>
<accession>A0ABS4PEF2</accession>
<gene>
    <name evidence="2" type="ORF">J2125_004210</name>
</gene>
<keyword evidence="3" id="KW-1185">Reference proteome</keyword>
<name>A0ABS4PEF2_9GAMM</name>
<dbReference type="PANTHER" id="PTHR35191">
    <property type="entry name" value="PROPHAGE SIDE TAIL FIBER PROTEIN HOMOLOG STFQ-RELATED"/>
    <property type="match status" value="1"/>
</dbReference>
<evidence type="ECO:0000313" key="3">
    <source>
        <dbReference type="Proteomes" id="UP001195624"/>
    </source>
</evidence>
<dbReference type="InterPro" id="IPR053827">
    <property type="entry name" value="Gp10_C"/>
</dbReference>
<dbReference type="Proteomes" id="UP001195624">
    <property type="component" value="Unassembled WGS sequence"/>
</dbReference>
<dbReference type="RefSeq" id="WP_017801941.1">
    <property type="nucleotide sequence ID" value="NZ_JAGGMQ010000001.1"/>
</dbReference>
<dbReference type="PANTHER" id="PTHR35191:SF1">
    <property type="entry name" value="PROPHAGE SIDE TAIL FIBER PROTEIN HOMOLOG STFQ-RELATED"/>
    <property type="match status" value="1"/>
</dbReference>
<dbReference type="Pfam" id="PF21939">
    <property type="entry name" value="Gp10_C"/>
    <property type="match status" value="1"/>
</dbReference>
<feature type="domain" description="Baseplate structural protein Gp10 C-terminal" evidence="1">
    <location>
        <begin position="227"/>
        <end position="412"/>
    </location>
</feature>
<evidence type="ECO:0000259" key="1">
    <source>
        <dbReference type="Pfam" id="PF21939"/>
    </source>
</evidence>